<accession>A0ABT2PT72</accession>
<dbReference type="RefSeq" id="WP_262095357.1">
    <property type="nucleotide sequence ID" value="NZ_JAOEGN010000001.1"/>
</dbReference>
<dbReference type="Proteomes" id="UP001209076">
    <property type="component" value="Unassembled WGS sequence"/>
</dbReference>
<sequence length="297" mass="34389">MKTIELLTDPQFKTGFHVLGINPTINHRKIYKHLDYQGEANPTNRPIWQMAQWWTPFDLCESSSKKVLDNYIYDTPSRHIEVNPKTGYLKMDLSGSKEYPNGVRKNGSEPWSHLLIEQDFEQSVSVDELKSLTLKLTFNIESVKDENLGLFNPNLHAAQLLWYFVIHDTGIEGSKGYGNFKEFFWFGIPLYDNRYPFIEESMHVDQGGIGTTGRLIYSMSNRNYLKEPIQFGKTYHIVVDILPFVLKAKQYALDHGYLKKHDQANYQIGYMNFGWELPGRFDVKSYIQGVSALAVLK</sequence>
<evidence type="ECO:0000313" key="1">
    <source>
        <dbReference type="EMBL" id="MCU0104145.1"/>
    </source>
</evidence>
<proteinExistence type="predicted"/>
<organism evidence="1 2">
    <name type="scientific">Paracholeplasma vituli</name>
    <dbReference type="NCBI Taxonomy" id="69473"/>
    <lineage>
        <taxon>Bacteria</taxon>
        <taxon>Bacillati</taxon>
        <taxon>Mycoplasmatota</taxon>
        <taxon>Mollicutes</taxon>
        <taxon>Acholeplasmatales</taxon>
        <taxon>Acholeplasmataceae</taxon>
        <taxon>Paracholeplasma</taxon>
    </lineage>
</organism>
<evidence type="ECO:0000313" key="2">
    <source>
        <dbReference type="Proteomes" id="UP001209076"/>
    </source>
</evidence>
<comment type="caution">
    <text evidence="1">The sequence shown here is derived from an EMBL/GenBank/DDBJ whole genome shotgun (WGS) entry which is preliminary data.</text>
</comment>
<reference evidence="2" key="1">
    <citation type="submission" date="2023-07" db="EMBL/GenBank/DDBJ databases">
        <title>Novel Mycoplasma species identified in domestic and wild animals.</title>
        <authorList>
            <person name="Volokhov D.V."/>
            <person name="Furtak V.A."/>
            <person name="Zagorodnyaya T.A."/>
        </authorList>
    </citation>
    <scope>NUCLEOTIDE SEQUENCE [LARGE SCALE GENOMIC DNA]</scope>
    <source>
        <strain evidence="2">92-19</strain>
    </source>
</reference>
<protein>
    <submittedName>
        <fullName evidence="1">Uncharacterized protein</fullName>
    </submittedName>
</protein>
<gene>
    <name evidence="1" type="ORF">N7603_00525</name>
</gene>
<dbReference type="EMBL" id="JAOEGN010000001">
    <property type="protein sequence ID" value="MCU0104145.1"/>
    <property type="molecule type" value="Genomic_DNA"/>
</dbReference>
<name>A0ABT2PT72_9MOLU</name>
<keyword evidence="2" id="KW-1185">Reference proteome</keyword>